<evidence type="ECO:0000313" key="3">
    <source>
        <dbReference type="Proteomes" id="UP000467840"/>
    </source>
</evidence>
<dbReference type="PANTHER" id="PTHR33919">
    <property type="entry name" value="OS09G0127700 PROTEIN"/>
    <property type="match status" value="1"/>
</dbReference>
<keyword evidence="3" id="KW-1185">Reference proteome</keyword>
<feature type="transmembrane region" description="Helical" evidence="1">
    <location>
        <begin position="43"/>
        <end position="63"/>
    </location>
</feature>
<protein>
    <submittedName>
        <fullName evidence="2">Uncharacterized protein</fullName>
    </submittedName>
</protein>
<dbReference type="Proteomes" id="UP000467840">
    <property type="component" value="Chromosome 14"/>
</dbReference>
<keyword evidence="1" id="KW-0472">Membrane</keyword>
<keyword evidence="1" id="KW-1133">Transmembrane helix</keyword>
<evidence type="ECO:0000256" key="1">
    <source>
        <dbReference type="SAM" id="Phobius"/>
    </source>
</evidence>
<sequence>MLTRFGEKRSFASATTPKFSRGVDNAHSARPAYNKYAMTGEFAPVYVVVGMVVVAISIGLHTVKQQLVHSPGVNITKKRRESVPEVDIPDTVAANGDKFINKSFLRKVSKAGHAEEDWGQSTGLIKDLSYKSEFLV</sequence>
<dbReference type="EMBL" id="JAAGAX010000006">
    <property type="protein sequence ID" value="KAF2311871.1"/>
    <property type="molecule type" value="Genomic_DNA"/>
</dbReference>
<gene>
    <name evidence="2" type="ORF">GH714_027075</name>
</gene>
<comment type="caution">
    <text evidence="2">The sequence shown here is derived from an EMBL/GenBank/DDBJ whole genome shotgun (WGS) entry which is preliminary data.</text>
</comment>
<organism evidence="2 3">
    <name type="scientific">Hevea brasiliensis</name>
    <name type="common">Para rubber tree</name>
    <name type="synonym">Siphonia brasiliensis</name>
    <dbReference type="NCBI Taxonomy" id="3981"/>
    <lineage>
        <taxon>Eukaryota</taxon>
        <taxon>Viridiplantae</taxon>
        <taxon>Streptophyta</taxon>
        <taxon>Embryophyta</taxon>
        <taxon>Tracheophyta</taxon>
        <taxon>Spermatophyta</taxon>
        <taxon>Magnoliopsida</taxon>
        <taxon>eudicotyledons</taxon>
        <taxon>Gunneridae</taxon>
        <taxon>Pentapetalae</taxon>
        <taxon>rosids</taxon>
        <taxon>fabids</taxon>
        <taxon>Malpighiales</taxon>
        <taxon>Euphorbiaceae</taxon>
        <taxon>Crotonoideae</taxon>
        <taxon>Micrandreae</taxon>
        <taxon>Hevea</taxon>
    </lineage>
</organism>
<proteinExistence type="predicted"/>
<name>A0A6A6MDM8_HEVBR</name>
<accession>A0A6A6MDM8</accession>
<keyword evidence="1" id="KW-0812">Transmembrane</keyword>
<reference evidence="2 3" key="1">
    <citation type="journal article" date="2020" name="Mol. Plant">
        <title>The Chromosome-Based Rubber Tree Genome Provides New Insights into Spurge Genome Evolution and Rubber Biosynthesis.</title>
        <authorList>
            <person name="Liu J."/>
            <person name="Shi C."/>
            <person name="Shi C.C."/>
            <person name="Li W."/>
            <person name="Zhang Q.J."/>
            <person name="Zhang Y."/>
            <person name="Li K."/>
            <person name="Lu H.F."/>
            <person name="Shi C."/>
            <person name="Zhu S.T."/>
            <person name="Xiao Z.Y."/>
            <person name="Nan H."/>
            <person name="Yue Y."/>
            <person name="Zhu X.G."/>
            <person name="Wu Y."/>
            <person name="Hong X.N."/>
            <person name="Fan G.Y."/>
            <person name="Tong Y."/>
            <person name="Zhang D."/>
            <person name="Mao C.L."/>
            <person name="Liu Y.L."/>
            <person name="Hao S.J."/>
            <person name="Liu W.Q."/>
            <person name="Lv M.Q."/>
            <person name="Zhang H.B."/>
            <person name="Liu Y."/>
            <person name="Hu-Tang G.R."/>
            <person name="Wang J.P."/>
            <person name="Wang J.H."/>
            <person name="Sun Y.H."/>
            <person name="Ni S.B."/>
            <person name="Chen W.B."/>
            <person name="Zhang X.C."/>
            <person name="Jiao Y.N."/>
            <person name="Eichler E.E."/>
            <person name="Li G.H."/>
            <person name="Liu X."/>
            <person name="Gao L.Z."/>
        </authorList>
    </citation>
    <scope>NUCLEOTIDE SEQUENCE [LARGE SCALE GENOMIC DNA]</scope>
    <source>
        <strain evidence="3">cv. GT1</strain>
        <tissue evidence="2">Leaf</tissue>
    </source>
</reference>
<dbReference type="AlphaFoldDB" id="A0A6A6MDM8"/>
<dbReference type="PANTHER" id="PTHR33919:SF9">
    <property type="entry name" value="RIBOSOME BIOGENESIS NEP1-LIKE PROTEIN"/>
    <property type="match status" value="1"/>
</dbReference>
<evidence type="ECO:0000313" key="2">
    <source>
        <dbReference type="EMBL" id="KAF2311871.1"/>
    </source>
</evidence>